<evidence type="ECO:0000259" key="9">
    <source>
        <dbReference type="PROSITE" id="PS51406"/>
    </source>
</evidence>
<reference evidence="11" key="2">
    <citation type="submission" date="2025-08" db="UniProtKB">
        <authorList>
            <consortium name="RefSeq"/>
        </authorList>
    </citation>
    <scope>IDENTIFICATION</scope>
    <source>
        <strain evidence="11">S238N-H82</strain>
        <tissue evidence="11">Testes</tissue>
    </source>
</reference>
<dbReference type="NCBIfam" id="NF040941">
    <property type="entry name" value="GGGWT_bact"/>
    <property type="match status" value="1"/>
</dbReference>
<evidence type="ECO:0000256" key="4">
    <source>
        <dbReference type="ARBA" id="ARBA00023054"/>
    </source>
</evidence>
<protein>
    <submittedName>
        <fullName evidence="11">Angiopoietin-related protein 1-like</fullName>
    </submittedName>
</protein>
<dbReference type="AlphaFoldDB" id="A0A9J7MGI9"/>
<dbReference type="OrthoDB" id="7735550at2759"/>
<dbReference type="OMA" id="DCTHANL"/>
<dbReference type="PANTHER" id="PTHR47221:SF6">
    <property type="entry name" value="FIBRINOGEN ALPHA CHAIN"/>
    <property type="match status" value="1"/>
</dbReference>
<dbReference type="PROSITE" id="PS00514">
    <property type="entry name" value="FIBRINOGEN_C_1"/>
    <property type="match status" value="1"/>
</dbReference>
<comment type="subcellular location">
    <subcellularLocation>
        <location evidence="1">Secreted</location>
    </subcellularLocation>
</comment>
<keyword evidence="4" id="KW-0175">Coiled coil</keyword>
<sequence length="498" mass="57158">MSCNKGSRCLLAWSLMLVLTYGTISKAQTDDLETTADAGTQDESCSCQELSAKIKQLEDLVERLHDQDIQLSTEIAKMYQQLAEFDPTGVNAVSSSQVQNDESADIKQATVKVGQLEKALQGQASMIRKIQIVQKDEERKGRHVRKRIKQLIQNDTVIDQRIRRHAAEVYTLDHRMQTLEGQVTQIENEVITINNFQPQPITKPGFIGDNSIGQENTVDTHGSQIELYHAALEGWEEIKDEEDIFTELPKEDMEEEEPFEEPPTAPTQPPTKLPKDCADAYHQGLSDSGMYEIHPQGSNHSFHVYCDQEDEGGGWTLLQRRWDGSESFYRGWKAYKEGFGHLEGEHWLGNDKISALTKQGQYLMRVTLEDWSNSTRYAEYSQFYVENEDKMYRVRVGSYYGNAGDSFPNSGSRFSTYDSDYDASMYHCAELRKAGWWYWDCTHANLNGIYYHGGDYEGGWNGHYYVYDGITWLSWKGYFYSLMSVTLKVRPEDFADRF</sequence>
<evidence type="ECO:0000256" key="3">
    <source>
        <dbReference type="ARBA" id="ARBA00022729"/>
    </source>
</evidence>
<evidence type="ECO:0000256" key="7">
    <source>
        <dbReference type="SAM" id="MobiDB-lite"/>
    </source>
</evidence>
<feature type="compositionally biased region" description="Pro residues" evidence="7">
    <location>
        <begin position="261"/>
        <end position="272"/>
    </location>
</feature>
<keyword evidence="10" id="KW-1185">Reference proteome</keyword>
<dbReference type="PANTHER" id="PTHR47221">
    <property type="entry name" value="FIBRINOGEN ALPHA CHAIN"/>
    <property type="match status" value="1"/>
</dbReference>
<evidence type="ECO:0000256" key="2">
    <source>
        <dbReference type="ARBA" id="ARBA00022525"/>
    </source>
</evidence>
<gene>
    <name evidence="11" type="primary">LOC118409820</name>
</gene>
<keyword evidence="2" id="KW-0964">Secreted</keyword>
<dbReference type="InterPro" id="IPR036056">
    <property type="entry name" value="Fibrinogen-like_C"/>
</dbReference>
<evidence type="ECO:0000256" key="5">
    <source>
        <dbReference type="ARBA" id="ARBA00023157"/>
    </source>
</evidence>
<dbReference type="KEGG" id="bfo:118409820"/>
<feature type="chain" id="PRO_5039914904" evidence="8">
    <location>
        <begin position="23"/>
        <end position="498"/>
    </location>
</feature>
<dbReference type="PROSITE" id="PS51406">
    <property type="entry name" value="FIBRINOGEN_C_2"/>
    <property type="match status" value="1"/>
</dbReference>
<evidence type="ECO:0000313" key="11">
    <source>
        <dbReference type="RefSeq" id="XP_035667051.1"/>
    </source>
</evidence>
<dbReference type="InterPro" id="IPR037579">
    <property type="entry name" value="FIB_ANG-like"/>
</dbReference>
<dbReference type="InterPro" id="IPR002181">
    <property type="entry name" value="Fibrinogen_a/b/g_C_dom"/>
</dbReference>
<dbReference type="RefSeq" id="XP_035667051.1">
    <property type="nucleotide sequence ID" value="XM_035811158.1"/>
</dbReference>
<feature type="signal peptide" evidence="8">
    <location>
        <begin position="1"/>
        <end position="22"/>
    </location>
</feature>
<proteinExistence type="predicted"/>
<keyword evidence="5" id="KW-1015">Disulfide bond</keyword>
<evidence type="ECO:0000256" key="1">
    <source>
        <dbReference type="ARBA" id="ARBA00004613"/>
    </source>
</evidence>
<dbReference type="InterPro" id="IPR014716">
    <property type="entry name" value="Fibrinogen_a/b/g_C_1"/>
</dbReference>
<dbReference type="Gene3D" id="3.90.215.10">
    <property type="entry name" value="Gamma Fibrinogen, chain A, domain 1"/>
    <property type="match status" value="1"/>
</dbReference>
<evidence type="ECO:0000313" key="10">
    <source>
        <dbReference type="Proteomes" id="UP000001554"/>
    </source>
</evidence>
<feature type="region of interest" description="Disordered" evidence="7">
    <location>
        <begin position="251"/>
        <end position="274"/>
    </location>
</feature>
<accession>A0A9J7MGI9</accession>
<dbReference type="InterPro" id="IPR020837">
    <property type="entry name" value="Fibrinogen_CS"/>
</dbReference>
<keyword evidence="3 8" id="KW-0732">Signal</keyword>
<name>A0A9J7MGI9_BRAFL</name>
<organism evidence="10 11">
    <name type="scientific">Branchiostoma floridae</name>
    <name type="common">Florida lancelet</name>
    <name type="synonym">Amphioxus</name>
    <dbReference type="NCBI Taxonomy" id="7739"/>
    <lineage>
        <taxon>Eukaryota</taxon>
        <taxon>Metazoa</taxon>
        <taxon>Chordata</taxon>
        <taxon>Cephalochordata</taxon>
        <taxon>Leptocardii</taxon>
        <taxon>Amphioxiformes</taxon>
        <taxon>Branchiostomatidae</taxon>
        <taxon>Branchiostoma</taxon>
    </lineage>
</organism>
<feature type="domain" description="Fibrinogen C-terminal" evidence="9">
    <location>
        <begin position="268"/>
        <end position="493"/>
    </location>
</feature>
<evidence type="ECO:0000256" key="8">
    <source>
        <dbReference type="SAM" id="SignalP"/>
    </source>
</evidence>
<reference evidence="10" key="1">
    <citation type="journal article" date="2020" name="Nat. Ecol. Evol.">
        <title>Deeply conserved synteny resolves early events in vertebrate evolution.</title>
        <authorList>
            <person name="Simakov O."/>
            <person name="Marletaz F."/>
            <person name="Yue J.X."/>
            <person name="O'Connell B."/>
            <person name="Jenkins J."/>
            <person name="Brandt A."/>
            <person name="Calef R."/>
            <person name="Tung C.H."/>
            <person name="Huang T.K."/>
            <person name="Schmutz J."/>
            <person name="Satoh N."/>
            <person name="Yu J.K."/>
            <person name="Putnam N.H."/>
            <person name="Green R.E."/>
            <person name="Rokhsar D.S."/>
        </authorList>
    </citation>
    <scope>NUCLEOTIDE SEQUENCE [LARGE SCALE GENOMIC DNA]</scope>
    <source>
        <strain evidence="10">S238N-H82</strain>
    </source>
</reference>
<dbReference type="CDD" id="cd00087">
    <property type="entry name" value="FReD"/>
    <property type="match status" value="1"/>
</dbReference>
<dbReference type="Proteomes" id="UP000001554">
    <property type="component" value="Chromosome 2"/>
</dbReference>
<evidence type="ECO:0000256" key="6">
    <source>
        <dbReference type="ARBA" id="ARBA00023180"/>
    </source>
</evidence>
<dbReference type="Pfam" id="PF00147">
    <property type="entry name" value="Fibrinogen_C"/>
    <property type="match status" value="1"/>
</dbReference>
<dbReference type="SUPFAM" id="SSF56496">
    <property type="entry name" value="Fibrinogen C-terminal domain-like"/>
    <property type="match status" value="1"/>
</dbReference>
<dbReference type="GeneID" id="118409820"/>
<dbReference type="GO" id="GO:0005615">
    <property type="term" value="C:extracellular space"/>
    <property type="evidence" value="ECO:0000318"/>
    <property type="project" value="GO_Central"/>
</dbReference>
<dbReference type="FunFam" id="3.90.215.10:FF:000001">
    <property type="entry name" value="Tenascin isoform 1"/>
    <property type="match status" value="1"/>
</dbReference>
<dbReference type="SMART" id="SM00186">
    <property type="entry name" value="FBG"/>
    <property type="match status" value="1"/>
</dbReference>
<keyword evidence="6" id="KW-0325">Glycoprotein</keyword>